<dbReference type="AlphaFoldDB" id="A0A7V4XSG7"/>
<dbReference type="EMBL" id="DTKL01000037">
    <property type="protein sequence ID" value="HGY94286.1"/>
    <property type="molecule type" value="Genomic_DNA"/>
</dbReference>
<comment type="caution">
    <text evidence="1">The sequence shown here is derived from an EMBL/GenBank/DDBJ whole genome shotgun (WGS) entry which is preliminary data.</text>
</comment>
<evidence type="ECO:0000313" key="1">
    <source>
        <dbReference type="EMBL" id="HGY94286.1"/>
    </source>
</evidence>
<evidence type="ECO:0008006" key="2">
    <source>
        <dbReference type="Google" id="ProtNLM"/>
    </source>
</evidence>
<accession>A0A7V4XSG7</accession>
<name>A0A7V4XSG7_9BACT</name>
<reference evidence="1" key="1">
    <citation type="journal article" date="2020" name="mSystems">
        <title>Genome- and Community-Level Interaction Insights into Carbon Utilization and Element Cycling Functions of Hydrothermarchaeota in Hydrothermal Sediment.</title>
        <authorList>
            <person name="Zhou Z."/>
            <person name="Liu Y."/>
            <person name="Xu W."/>
            <person name="Pan J."/>
            <person name="Luo Z.H."/>
            <person name="Li M."/>
        </authorList>
    </citation>
    <scope>NUCLEOTIDE SEQUENCE [LARGE SCALE GENOMIC DNA]</scope>
    <source>
        <strain evidence="1">SpSt-855</strain>
    </source>
</reference>
<sequence>MLMRFVSATCVGALFLLPGVLWAQKMPTKPAASRLDLAFTYNAQDSNLTSGNKFWMQGGGAQLTDTLTRRFGLTADLSGAGSGKISPSGAGLTLLTITVGPTYSLAFPRHREAQRPVRLFGEALAGLANGFSSVFPGTQGAQSTARSLALKVGGGMDIDLTPRIAVRVLQADWLRTQLPNGASNVQNSLQLGAGIVWHLP</sequence>
<protein>
    <recommendedName>
        <fullName evidence="2">Outer membrane protein beta-barrel domain-containing protein</fullName>
    </recommendedName>
</protein>
<gene>
    <name evidence="1" type="ORF">ENW50_06325</name>
</gene>
<organism evidence="1">
    <name type="scientific">Acidobacterium capsulatum</name>
    <dbReference type="NCBI Taxonomy" id="33075"/>
    <lineage>
        <taxon>Bacteria</taxon>
        <taxon>Pseudomonadati</taxon>
        <taxon>Acidobacteriota</taxon>
        <taxon>Terriglobia</taxon>
        <taxon>Terriglobales</taxon>
        <taxon>Acidobacteriaceae</taxon>
        <taxon>Acidobacterium</taxon>
    </lineage>
</organism>
<proteinExistence type="predicted"/>